<feature type="coiled-coil region" evidence="1">
    <location>
        <begin position="267"/>
        <end position="325"/>
    </location>
</feature>
<gene>
    <name evidence="3" type="ORF">APHIGO_LOCUS4342</name>
</gene>
<accession>A0A9P0IX85</accession>
<dbReference type="Proteomes" id="UP001154329">
    <property type="component" value="Chromosome 2"/>
</dbReference>
<evidence type="ECO:0000313" key="4">
    <source>
        <dbReference type="Proteomes" id="UP001154329"/>
    </source>
</evidence>
<dbReference type="EMBL" id="OU899035">
    <property type="protein sequence ID" value="CAH1721314.1"/>
    <property type="molecule type" value="Genomic_DNA"/>
</dbReference>
<evidence type="ECO:0000256" key="1">
    <source>
        <dbReference type="SAM" id="Coils"/>
    </source>
</evidence>
<evidence type="ECO:0000256" key="2">
    <source>
        <dbReference type="SAM" id="MobiDB-lite"/>
    </source>
</evidence>
<feature type="region of interest" description="Disordered" evidence="2">
    <location>
        <begin position="185"/>
        <end position="207"/>
    </location>
</feature>
<dbReference type="AlphaFoldDB" id="A0A9P0IX85"/>
<keyword evidence="4" id="KW-1185">Reference proteome</keyword>
<proteinExistence type="predicted"/>
<reference evidence="3" key="2">
    <citation type="submission" date="2022-10" db="EMBL/GenBank/DDBJ databases">
        <authorList>
            <consortium name="ENA_rothamsted_submissions"/>
            <consortium name="culmorum"/>
            <person name="King R."/>
        </authorList>
    </citation>
    <scope>NUCLEOTIDE SEQUENCE</scope>
</reference>
<organism evidence="3 4">
    <name type="scientific">Aphis gossypii</name>
    <name type="common">Cotton aphid</name>
    <dbReference type="NCBI Taxonomy" id="80765"/>
    <lineage>
        <taxon>Eukaryota</taxon>
        <taxon>Metazoa</taxon>
        <taxon>Ecdysozoa</taxon>
        <taxon>Arthropoda</taxon>
        <taxon>Hexapoda</taxon>
        <taxon>Insecta</taxon>
        <taxon>Pterygota</taxon>
        <taxon>Neoptera</taxon>
        <taxon>Paraneoptera</taxon>
        <taxon>Hemiptera</taxon>
        <taxon>Sternorrhyncha</taxon>
        <taxon>Aphidomorpha</taxon>
        <taxon>Aphidoidea</taxon>
        <taxon>Aphididae</taxon>
        <taxon>Aphidini</taxon>
        <taxon>Aphis</taxon>
        <taxon>Aphis</taxon>
    </lineage>
</organism>
<protein>
    <submittedName>
        <fullName evidence="3">Uncharacterized protein</fullName>
    </submittedName>
</protein>
<keyword evidence="1" id="KW-0175">Coiled coil</keyword>
<evidence type="ECO:0000313" key="3">
    <source>
        <dbReference type="EMBL" id="CAH1721314.1"/>
    </source>
</evidence>
<name>A0A9P0IX85_APHGO</name>
<sequence length="337" mass="38425">MKKTQSLRTSNGEKKSNYKFTTYPIRPKASQRKIDNNIKEKLFQAKIHTYKVKQKVLLDNIKEIISVYKKCIQMSKQMSQPKRKYFEDVELVVDRIVEEAFGGTRVQARDTNDEQGTIKRRDAEESTAAVSTLRMSDLRVWDKRSPNDGSLNSIAGRLLVHHRRLRAEWDRLTADRERLRQLAEAKPVRSAGANHRSVDELTRPLDGDSPAAGVPAVLRKRELVEIMTRIRDALTAANRENGPSVAENGGNSCCSRRLHGMTAVHESRELRKRLALVTDRLKAAEKDRRDLLGVVERSRSDPTPIESLRAVLSKEKEKNDHLQSVVDVMFTAIHRDA</sequence>
<reference evidence="3" key="1">
    <citation type="submission" date="2022-02" db="EMBL/GenBank/DDBJ databases">
        <authorList>
            <person name="King R."/>
        </authorList>
    </citation>
    <scope>NUCLEOTIDE SEQUENCE</scope>
</reference>
<feature type="compositionally biased region" description="Basic and acidic residues" evidence="2">
    <location>
        <begin position="196"/>
        <end position="206"/>
    </location>
</feature>